<comment type="caution">
    <text evidence="1">The sequence shown here is derived from an EMBL/GenBank/DDBJ whole genome shotgun (WGS) entry which is preliminary data.</text>
</comment>
<accession>A0ACB0ZC55</accession>
<sequence length="397" mass="45566">MNTTNKRPHSPSLNNLGNQFSPSQAPSAKRQQLLDTISNLNFNELLTPPSDPLIPDFAKTIISQQQQIIKQLSGLLQVASEILTDQTTNNIDFSSAFEQRQREHLLVLTGLPESTDTQPMARAESDSKVVHQIFRERDILRLLSTPEHSHPFITRLYCTFQDSDCLYFVLTLAEKKDLLARLKASGGCLDLEKTRFVMAELCLALLHIHELNVVHRDVKPENILLRKNGHILLSDFGCAKLIDESANLNENNNINTNKDVEESQQSPEERRRSKEKRRCSFVGTAQYVSPEMLNGELSTPACDWWSFGIILFELLSGQRPFNGETEFLLFQQILKLNYKFPSNFPSKEAKYLIEQILILNKNKRMNGLEIKENEFFKEINWEILTKFKSPLFDVNED</sequence>
<keyword evidence="2" id="KW-1185">Reference proteome</keyword>
<name>A0ACB0ZC55_MELEN</name>
<dbReference type="EMBL" id="CAVMJV010000030">
    <property type="protein sequence ID" value="CAK5076624.1"/>
    <property type="molecule type" value="Genomic_DNA"/>
</dbReference>
<proteinExistence type="predicted"/>
<dbReference type="Proteomes" id="UP001497535">
    <property type="component" value="Unassembled WGS sequence"/>
</dbReference>
<evidence type="ECO:0000313" key="2">
    <source>
        <dbReference type="Proteomes" id="UP001497535"/>
    </source>
</evidence>
<protein>
    <submittedName>
        <fullName evidence="1">Uncharacterized protein</fullName>
    </submittedName>
</protein>
<organism evidence="1 2">
    <name type="scientific">Meloidogyne enterolobii</name>
    <name type="common">Root-knot nematode worm</name>
    <name type="synonym">Meloidogyne mayaguensis</name>
    <dbReference type="NCBI Taxonomy" id="390850"/>
    <lineage>
        <taxon>Eukaryota</taxon>
        <taxon>Metazoa</taxon>
        <taxon>Ecdysozoa</taxon>
        <taxon>Nematoda</taxon>
        <taxon>Chromadorea</taxon>
        <taxon>Rhabditida</taxon>
        <taxon>Tylenchina</taxon>
        <taxon>Tylenchomorpha</taxon>
        <taxon>Tylenchoidea</taxon>
        <taxon>Meloidogynidae</taxon>
        <taxon>Meloidogyninae</taxon>
        <taxon>Meloidogyne</taxon>
    </lineage>
</organism>
<reference evidence="1" key="1">
    <citation type="submission" date="2023-11" db="EMBL/GenBank/DDBJ databases">
        <authorList>
            <person name="Poullet M."/>
        </authorList>
    </citation>
    <scope>NUCLEOTIDE SEQUENCE</scope>
    <source>
        <strain evidence="1">E1834</strain>
    </source>
</reference>
<evidence type="ECO:0000313" key="1">
    <source>
        <dbReference type="EMBL" id="CAK5076624.1"/>
    </source>
</evidence>
<gene>
    <name evidence="1" type="ORF">MENTE1834_LOCUS23494</name>
</gene>